<dbReference type="Gene3D" id="3.40.30.10">
    <property type="entry name" value="Glutaredoxin"/>
    <property type="match status" value="1"/>
</dbReference>
<feature type="domain" description="Thioredoxin" evidence="1">
    <location>
        <begin position="13"/>
        <end position="159"/>
    </location>
</feature>
<accession>A0A0G4HB57</accession>
<evidence type="ECO:0000313" key="2">
    <source>
        <dbReference type="EMBL" id="CEM41196.1"/>
    </source>
</evidence>
<evidence type="ECO:0000259" key="1">
    <source>
        <dbReference type="PROSITE" id="PS51352"/>
    </source>
</evidence>
<dbReference type="InterPro" id="IPR050620">
    <property type="entry name" value="Thioredoxin_H-type-like"/>
</dbReference>
<dbReference type="PhylomeDB" id="A0A0G4HB57"/>
<dbReference type="EMBL" id="CDMZ01002189">
    <property type="protein sequence ID" value="CEM41196.1"/>
    <property type="molecule type" value="Genomic_DNA"/>
</dbReference>
<organism evidence="2">
    <name type="scientific">Chromera velia CCMP2878</name>
    <dbReference type="NCBI Taxonomy" id="1169474"/>
    <lineage>
        <taxon>Eukaryota</taxon>
        <taxon>Sar</taxon>
        <taxon>Alveolata</taxon>
        <taxon>Colpodellida</taxon>
        <taxon>Chromeraceae</taxon>
        <taxon>Chromera</taxon>
    </lineage>
</organism>
<reference evidence="2" key="1">
    <citation type="submission" date="2014-11" db="EMBL/GenBank/DDBJ databases">
        <authorList>
            <person name="Otto D Thomas"/>
            <person name="Naeem Raeece"/>
        </authorList>
    </citation>
    <scope>NUCLEOTIDE SEQUENCE</scope>
</reference>
<name>A0A0G4HB57_9ALVE</name>
<gene>
    <name evidence="2" type="ORF">Cvel_25885</name>
</gene>
<dbReference type="PANTHER" id="PTHR10438">
    <property type="entry name" value="THIOREDOXIN"/>
    <property type="match status" value="1"/>
</dbReference>
<dbReference type="Pfam" id="PF00085">
    <property type="entry name" value="Thioredoxin"/>
    <property type="match status" value="1"/>
</dbReference>
<proteinExistence type="predicted"/>
<dbReference type="VEuPathDB" id="CryptoDB:Cvel_25885"/>
<dbReference type="InterPro" id="IPR013766">
    <property type="entry name" value="Thioredoxin_domain"/>
</dbReference>
<dbReference type="InterPro" id="IPR036249">
    <property type="entry name" value="Thioredoxin-like_sf"/>
</dbReference>
<dbReference type="PROSITE" id="PS51352">
    <property type="entry name" value="THIOREDOXIN_2"/>
    <property type="match status" value="1"/>
</dbReference>
<sequence length="175" mass="19121">MIVSVNLFAGEHEFFEGKAKDPSASPTENDWSSTFHEAKDESHFDTIVGRAEGSPPRPSPAPAYIIKFSATWCKPCHRILPVFSDLSTQFKNGVFICVDVDTMGSIAKEFEADILPQFTVLKPADANALPDKHSGLKIVDMMRGADAEKLEAMIARSLPRSKRGIAAAIGRKKSD</sequence>
<dbReference type="PANTHER" id="PTHR10438:SF425">
    <property type="entry name" value="THIOREDOXIN H1"/>
    <property type="match status" value="1"/>
</dbReference>
<dbReference type="AlphaFoldDB" id="A0A0G4HB57"/>
<dbReference type="CDD" id="cd02947">
    <property type="entry name" value="TRX_family"/>
    <property type="match status" value="1"/>
</dbReference>
<dbReference type="SUPFAM" id="SSF52833">
    <property type="entry name" value="Thioredoxin-like"/>
    <property type="match status" value="1"/>
</dbReference>
<protein>
    <recommendedName>
        <fullName evidence="1">Thioredoxin domain-containing protein</fullName>
    </recommendedName>
</protein>